<dbReference type="AlphaFoldDB" id="A0A1F7USI6"/>
<dbReference type="GO" id="GO:0005829">
    <property type="term" value="C:cytosol"/>
    <property type="evidence" value="ECO:0007669"/>
    <property type="project" value="TreeGrafter"/>
</dbReference>
<dbReference type="PANTHER" id="PTHR11070:SF3">
    <property type="entry name" value="DNA 3'-5' HELICASE"/>
    <property type="match status" value="1"/>
</dbReference>
<feature type="domain" description="UvrD-like helicase C-terminal" evidence="12">
    <location>
        <begin position="310"/>
        <end position="604"/>
    </location>
</feature>
<keyword evidence="5 10" id="KW-0067">ATP-binding</keyword>
<dbReference type="EC" id="5.6.2.4" evidence="8"/>
<evidence type="ECO:0000259" key="11">
    <source>
        <dbReference type="PROSITE" id="PS51198"/>
    </source>
</evidence>
<dbReference type="Gene3D" id="1.10.10.160">
    <property type="match status" value="1"/>
</dbReference>
<dbReference type="Gene3D" id="3.40.50.300">
    <property type="entry name" value="P-loop containing nucleotide triphosphate hydrolases"/>
    <property type="match status" value="2"/>
</dbReference>
<keyword evidence="6" id="KW-0413">Isomerase</keyword>
<evidence type="ECO:0000313" key="13">
    <source>
        <dbReference type="EMBL" id="OGL81262.1"/>
    </source>
</evidence>
<dbReference type="InterPro" id="IPR027417">
    <property type="entry name" value="P-loop_NTPase"/>
</dbReference>
<accession>A0A1F7USI6</accession>
<reference evidence="13 14" key="1">
    <citation type="journal article" date="2016" name="Nat. Commun.">
        <title>Thousands of microbial genomes shed light on interconnected biogeochemical processes in an aquifer system.</title>
        <authorList>
            <person name="Anantharaman K."/>
            <person name="Brown C.T."/>
            <person name="Hug L.A."/>
            <person name="Sharon I."/>
            <person name="Castelle C.J."/>
            <person name="Probst A.J."/>
            <person name="Thomas B.C."/>
            <person name="Singh A."/>
            <person name="Wilkins M.J."/>
            <person name="Karaoz U."/>
            <person name="Brodie E.L."/>
            <person name="Williams K.H."/>
            <person name="Hubbard S.S."/>
            <person name="Banfield J.F."/>
        </authorList>
    </citation>
    <scope>NUCLEOTIDE SEQUENCE [LARGE SCALE GENOMIC DNA]</scope>
</reference>
<evidence type="ECO:0000256" key="2">
    <source>
        <dbReference type="ARBA" id="ARBA00022741"/>
    </source>
</evidence>
<keyword evidence="4 10" id="KW-0347">Helicase</keyword>
<dbReference type="PANTHER" id="PTHR11070">
    <property type="entry name" value="UVRD / RECB / PCRA DNA HELICASE FAMILY MEMBER"/>
    <property type="match status" value="1"/>
</dbReference>
<dbReference type="PROSITE" id="PS51198">
    <property type="entry name" value="UVRD_HELICASE_ATP_BIND"/>
    <property type="match status" value="1"/>
</dbReference>
<protein>
    <recommendedName>
        <fullName evidence="8">DNA 3'-5' helicase</fullName>
        <ecNumber evidence="8">5.6.2.4</ecNumber>
    </recommendedName>
</protein>
<dbReference type="Pfam" id="PF13361">
    <property type="entry name" value="UvrD_C"/>
    <property type="match status" value="1"/>
</dbReference>
<organism evidence="13 14">
    <name type="scientific">Candidatus Uhrbacteria bacterium RIFCSPLOWO2_01_FULL_47_24</name>
    <dbReference type="NCBI Taxonomy" id="1802401"/>
    <lineage>
        <taxon>Bacteria</taxon>
        <taxon>Candidatus Uhriibacteriota</taxon>
    </lineage>
</organism>
<dbReference type="PROSITE" id="PS51217">
    <property type="entry name" value="UVRD_HELICASE_CTER"/>
    <property type="match status" value="1"/>
</dbReference>
<name>A0A1F7USI6_9BACT</name>
<dbReference type="CDD" id="cd18807">
    <property type="entry name" value="SF1_C_UvrD"/>
    <property type="match status" value="1"/>
</dbReference>
<keyword evidence="3 10" id="KW-0378">Hydrolase</keyword>
<evidence type="ECO:0000256" key="9">
    <source>
        <dbReference type="ARBA" id="ARBA00048988"/>
    </source>
</evidence>
<dbReference type="InterPro" id="IPR013986">
    <property type="entry name" value="DExx_box_DNA_helicase_dom_sf"/>
</dbReference>
<keyword evidence="2 10" id="KW-0547">Nucleotide-binding</keyword>
<sequence length="695" mass="78030">MAIDYSRELNKEQLQVVTAGDGPCLVLAGAGTGKTRTIVHRVAYLLENGIDPRQILLVTFTNKAAREMLRRVELLIGAQPQGLWGGTFHHVGHALLRRYGSRIGIAPSFTILDQDDNLEVLKSVMAAHGISTKKDDSKYFPSPDVLENLISFCANSMRPLSELIEQWIPKHAHLTPDILRVASAYEQKKRERNVVSFDDLLSFWLKILRERPEVRQSLGGKFEYILIDEYQDTNRLQGMIVEELAKGPPRTVLNDTQGQSLSARNILVVGDDAQAIYAFRAATVENIMRFPEVFPGAKTFRLVQNYRSTQSILDLANACISCNRRQFEKELRTVHGRGTKPELVGCADPFEEARFIAGRVLELREEGESLLESAALFRAAYQGMQLELELQKRGVPYVIRGGIRFFEQAHIKDVVAYLRVVGNPKDEIAWQRILKMEPGIGVKTAAEIMKLIVGNFSPPPQSSPIKGEEVNANSPPLVGGARGGGRSQEGLRKVLARVEKLKSLKQIDAMIEYVLQAFYETYAEATFENANDRIEDLEQLAIFARTYSAGGSSPGDSLEQFLADATLSEGFRGERGVTREGLSFVKDSPSEEYLVLSTIHQAKGLEWKNVFVLGLVDGQFPHYKSRANRAEMEEERRLFYVAITRAKERLFLTYPLTSMASMGTAINQPSLFVRELDPRLYKTMLEDEEEVIEIE</sequence>
<dbReference type="GO" id="GO:0005524">
    <property type="term" value="F:ATP binding"/>
    <property type="evidence" value="ECO:0007669"/>
    <property type="project" value="UniProtKB-UniRule"/>
</dbReference>
<evidence type="ECO:0000256" key="7">
    <source>
        <dbReference type="ARBA" id="ARBA00034617"/>
    </source>
</evidence>
<dbReference type="STRING" id="1802401.A3B21_03530"/>
<dbReference type="CDD" id="cd17932">
    <property type="entry name" value="DEXQc_UvrD"/>
    <property type="match status" value="1"/>
</dbReference>
<evidence type="ECO:0000256" key="8">
    <source>
        <dbReference type="ARBA" id="ARBA00034808"/>
    </source>
</evidence>
<gene>
    <name evidence="13" type="ORF">A3B21_03530</name>
</gene>
<comment type="caution">
    <text evidence="13">The sequence shown here is derived from an EMBL/GenBank/DDBJ whole genome shotgun (WGS) entry which is preliminary data.</text>
</comment>
<evidence type="ECO:0000256" key="10">
    <source>
        <dbReference type="PROSITE-ProRule" id="PRU00560"/>
    </source>
</evidence>
<proteinExistence type="inferred from homology"/>
<dbReference type="GO" id="GO:0016887">
    <property type="term" value="F:ATP hydrolysis activity"/>
    <property type="evidence" value="ECO:0007669"/>
    <property type="project" value="RHEA"/>
</dbReference>
<comment type="catalytic activity">
    <reaction evidence="9">
        <text>ATP + H2O = ADP + phosphate + H(+)</text>
        <dbReference type="Rhea" id="RHEA:13065"/>
        <dbReference type="ChEBI" id="CHEBI:15377"/>
        <dbReference type="ChEBI" id="CHEBI:15378"/>
        <dbReference type="ChEBI" id="CHEBI:30616"/>
        <dbReference type="ChEBI" id="CHEBI:43474"/>
        <dbReference type="ChEBI" id="CHEBI:456216"/>
        <dbReference type="EC" id="5.6.2.4"/>
    </reaction>
</comment>
<evidence type="ECO:0000259" key="12">
    <source>
        <dbReference type="PROSITE" id="PS51217"/>
    </source>
</evidence>
<dbReference type="GO" id="GO:0000725">
    <property type="term" value="P:recombinational repair"/>
    <property type="evidence" value="ECO:0007669"/>
    <property type="project" value="TreeGrafter"/>
</dbReference>
<dbReference type="InterPro" id="IPR014016">
    <property type="entry name" value="UvrD-like_ATP-bd"/>
</dbReference>
<feature type="binding site" evidence="10">
    <location>
        <begin position="28"/>
        <end position="35"/>
    </location>
    <ligand>
        <name>ATP</name>
        <dbReference type="ChEBI" id="CHEBI:30616"/>
    </ligand>
</feature>
<feature type="domain" description="UvrD-like helicase ATP-binding" evidence="11">
    <location>
        <begin position="7"/>
        <end position="309"/>
    </location>
</feature>
<evidence type="ECO:0000256" key="3">
    <source>
        <dbReference type="ARBA" id="ARBA00022801"/>
    </source>
</evidence>
<comment type="similarity">
    <text evidence="1">Belongs to the helicase family. UvrD subfamily.</text>
</comment>
<dbReference type="SUPFAM" id="SSF52540">
    <property type="entry name" value="P-loop containing nucleoside triphosphate hydrolases"/>
    <property type="match status" value="1"/>
</dbReference>
<dbReference type="Pfam" id="PF00580">
    <property type="entry name" value="UvrD-helicase"/>
    <property type="match status" value="1"/>
</dbReference>
<dbReference type="GO" id="GO:0003677">
    <property type="term" value="F:DNA binding"/>
    <property type="evidence" value="ECO:0007669"/>
    <property type="project" value="InterPro"/>
</dbReference>
<dbReference type="InterPro" id="IPR014017">
    <property type="entry name" value="DNA_helicase_UvrD-like_C"/>
</dbReference>
<evidence type="ECO:0000256" key="4">
    <source>
        <dbReference type="ARBA" id="ARBA00022806"/>
    </source>
</evidence>
<dbReference type="GO" id="GO:0043138">
    <property type="term" value="F:3'-5' DNA helicase activity"/>
    <property type="evidence" value="ECO:0007669"/>
    <property type="project" value="UniProtKB-EC"/>
</dbReference>
<evidence type="ECO:0000256" key="5">
    <source>
        <dbReference type="ARBA" id="ARBA00022840"/>
    </source>
</evidence>
<dbReference type="Proteomes" id="UP000176897">
    <property type="component" value="Unassembled WGS sequence"/>
</dbReference>
<evidence type="ECO:0000256" key="6">
    <source>
        <dbReference type="ARBA" id="ARBA00023235"/>
    </source>
</evidence>
<dbReference type="EMBL" id="MGEJ01000008">
    <property type="protein sequence ID" value="OGL81262.1"/>
    <property type="molecule type" value="Genomic_DNA"/>
</dbReference>
<comment type="catalytic activity">
    <reaction evidence="7">
        <text>Couples ATP hydrolysis with the unwinding of duplex DNA by translocating in the 3'-5' direction.</text>
        <dbReference type="EC" id="5.6.2.4"/>
    </reaction>
</comment>
<evidence type="ECO:0000256" key="1">
    <source>
        <dbReference type="ARBA" id="ARBA00009922"/>
    </source>
</evidence>
<dbReference type="InterPro" id="IPR000212">
    <property type="entry name" value="DNA_helicase_UvrD/REP"/>
</dbReference>
<evidence type="ECO:0000313" key="14">
    <source>
        <dbReference type="Proteomes" id="UP000176897"/>
    </source>
</evidence>
<dbReference type="Gene3D" id="1.10.486.10">
    <property type="entry name" value="PCRA, domain 4"/>
    <property type="match status" value="1"/>
</dbReference>